<dbReference type="PANTHER" id="PTHR35369:SF3">
    <property type="entry name" value="TRANSLESION DNA SYNTHESIS-ASSOCIATED PROTEIN IMUA"/>
    <property type="match status" value="1"/>
</dbReference>
<name>A0A091AMB8_9GAMM</name>
<dbReference type="NCBIfam" id="NF033429">
    <property type="entry name" value="ImuA_translesion"/>
    <property type="match status" value="1"/>
</dbReference>
<dbReference type="OrthoDB" id="9811176at2"/>
<evidence type="ECO:0008006" key="4">
    <source>
        <dbReference type="Google" id="ProtNLM"/>
    </source>
</evidence>
<dbReference type="STRING" id="1121015.GCA_000420545_00388"/>
<evidence type="ECO:0000313" key="3">
    <source>
        <dbReference type="Proteomes" id="UP000029385"/>
    </source>
</evidence>
<dbReference type="PIRSF" id="PIRSF037290">
    <property type="entry name" value="UCP037290"/>
    <property type="match status" value="1"/>
</dbReference>
<organism evidence="2 3">
    <name type="scientific">Arenimonas oryziterrae DSM 21050 = YC6267</name>
    <dbReference type="NCBI Taxonomy" id="1121015"/>
    <lineage>
        <taxon>Bacteria</taxon>
        <taxon>Pseudomonadati</taxon>
        <taxon>Pseudomonadota</taxon>
        <taxon>Gammaproteobacteria</taxon>
        <taxon>Lysobacterales</taxon>
        <taxon>Lysobacteraceae</taxon>
        <taxon>Arenimonas</taxon>
    </lineage>
</organism>
<dbReference type="RefSeq" id="WP_022968048.1">
    <property type="nucleotide sequence ID" value="NZ_ATVD01000001.1"/>
</dbReference>
<dbReference type="InterPro" id="IPR047610">
    <property type="entry name" value="ImuA_translesion"/>
</dbReference>
<dbReference type="Gene3D" id="3.40.50.300">
    <property type="entry name" value="P-loop containing nucleotide triphosphate hydrolases"/>
    <property type="match status" value="1"/>
</dbReference>
<dbReference type="PATRIC" id="fig|1121015.4.peg.2785"/>
<accession>A0A091AMB8</accession>
<dbReference type="eggNOG" id="COG4544">
    <property type="taxonomic scope" value="Bacteria"/>
</dbReference>
<dbReference type="InterPro" id="IPR027417">
    <property type="entry name" value="P-loop_NTPase"/>
</dbReference>
<dbReference type="Proteomes" id="UP000029385">
    <property type="component" value="Unassembled WGS sequence"/>
</dbReference>
<protein>
    <recommendedName>
        <fullName evidence="4">CDP-6-deoxy-delta-3,4-glucoseen reductase</fullName>
    </recommendedName>
</protein>
<dbReference type="PANTHER" id="PTHR35369">
    <property type="entry name" value="BLR3025 PROTEIN-RELATED"/>
    <property type="match status" value="1"/>
</dbReference>
<dbReference type="InterPro" id="IPR017166">
    <property type="entry name" value="UCP037290"/>
</dbReference>
<dbReference type="GO" id="GO:0006281">
    <property type="term" value="P:DNA repair"/>
    <property type="evidence" value="ECO:0007669"/>
    <property type="project" value="TreeGrafter"/>
</dbReference>
<dbReference type="EMBL" id="AVCI01000045">
    <property type="protein sequence ID" value="KFN41348.1"/>
    <property type="molecule type" value="Genomic_DNA"/>
</dbReference>
<sequence length="209" mass="22133">MGQVVALDSLLRDQRIWRGHGTAPAVSKQPTGFAALDEALPTLGWPEASLVEILLASDGIGELALVLPTLARLSSAGKPIVVIAPPYRPYVPAWQHAGVALSQLQILDASPRDALWAMEQVLRAGCAGAVLGWPMKADDHALRRLQVAAETGQTLGFVFRAATAANNPSPAPLRLSMTSTPRGGDVRVLKCRGGLPPPRPIALPPRQRC</sequence>
<dbReference type="SUPFAM" id="SSF52540">
    <property type="entry name" value="P-loop containing nucleoside triphosphate hydrolases"/>
    <property type="match status" value="1"/>
</dbReference>
<reference evidence="2 3" key="1">
    <citation type="submission" date="2013-09" db="EMBL/GenBank/DDBJ databases">
        <title>Genome sequencing of Arenimonas oryziterrae.</title>
        <authorList>
            <person name="Chen F."/>
            <person name="Wang G."/>
        </authorList>
    </citation>
    <scope>NUCLEOTIDE SEQUENCE [LARGE SCALE GENOMIC DNA]</scope>
    <source>
        <strain evidence="2 3">YC6267</strain>
    </source>
</reference>
<dbReference type="AlphaFoldDB" id="A0A091AMB8"/>
<keyword evidence="3" id="KW-1185">Reference proteome</keyword>
<evidence type="ECO:0000256" key="1">
    <source>
        <dbReference type="ARBA" id="ARBA00022763"/>
    </source>
</evidence>
<evidence type="ECO:0000313" key="2">
    <source>
        <dbReference type="EMBL" id="KFN41348.1"/>
    </source>
</evidence>
<comment type="caution">
    <text evidence="2">The sequence shown here is derived from an EMBL/GenBank/DDBJ whole genome shotgun (WGS) entry which is preliminary data.</text>
</comment>
<proteinExistence type="predicted"/>
<dbReference type="InterPro" id="IPR050356">
    <property type="entry name" value="SulA_CellDiv_inhibitor"/>
</dbReference>
<gene>
    <name evidence="2" type="ORF">N789_05600</name>
</gene>
<keyword evidence="1" id="KW-0227">DNA damage</keyword>